<keyword evidence="1" id="KW-1133">Transmembrane helix</keyword>
<evidence type="ECO:0000256" key="1">
    <source>
        <dbReference type="SAM" id="Phobius"/>
    </source>
</evidence>
<dbReference type="AlphaFoldDB" id="A0A7W9D1F4"/>
<comment type="caution">
    <text evidence="2">The sequence shown here is derived from an EMBL/GenBank/DDBJ whole genome shotgun (WGS) entry which is preliminary data.</text>
</comment>
<proteinExistence type="predicted"/>
<dbReference type="EMBL" id="JACHBI010000005">
    <property type="protein sequence ID" value="MBB5574247.1"/>
    <property type="molecule type" value="Genomic_DNA"/>
</dbReference>
<keyword evidence="1" id="KW-0812">Transmembrane</keyword>
<feature type="transmembrane region" description="Helical" evidence="1">
    <location>
        <begin position="23"/>
        <end position="46"/>
    </location>
</feature>
<name>A0A7W9D1F4_9HYPH</name>
<evidence type="ECO:0000313" key="3">
    <source>
        <dbReference type="Proteomes" id="UP000549882"/>
    </source>
</evidence>
<protein>
    <submittedName>
        <fullName evidence="2">Uncharacterized protein</fullName>
    </submittedName>
</protein>
<organism evidence="2 3">
    <name type="scientific">Rhizobium paranaense</name>
    <dbReference type="NCBI Taxonomy" id="1650438"/>
    <lineage>
        <taxon>Bacteria</taxon>
        <taxon>Pseudomonadati</taxon>
        <taxon>Pseudomonadota</taxon>
        <taxon>Alphaproteobacteria</taxon>
        <taxon>Hyphomicrobiales</taxon>
        <taxon>Rhizobiaceae</taxon>
        <taxon>Rhizobium/Agrobacterium group</taxon>
        <taxon>Rhizobium</taxon>
    </lineage>
</organism>
<gene>
    <name evidence="2" type="ORF">GGD50_002874</name>
</gene>
<reference evidence="2 3" key="1">
    <citation type="submission" date="2020-08" db="EMBL/GenBank/DDBJ databases">
        <title>Genomic Encyclopedia of Type Strains, Phase IV (KMG-V): Genome sequencing to study the core and pangenomes of soil and plant-associated prokaryotes.</title>
        <authorList>
            <person name="Whitman W."/>
        </authorList>
    </citation>
    <scope>NUCLEOTIDE SEQUENCE [LARGE SCALE GENOMIC DNA]</scope>
    <source>
        <strain evidence="2 3">SEMIA 4064</strain>
    </source>
</reference>
<dbReference type="Proteomes" id="UP000549882">
    <property type="component" value="Unassembled WGS sequence"/>
</dbReference>
<keyword evidence="1" id="KW-0472">Membrane</keyword>
<evidence type="ECO:0000313" key="2">
    <source>
        <dbReference type="EMBL" id="MBB5574247.1"/>
    </source>
</evidence>
<accession>A0A7W9D1F4</accession>
<sequence length="47" mass="5396">MALAFDLRRPVVRRFPDDIRSHLVYGLEVCSVASSFIFLFAFVMGVF</sequence>
<keyword evidence="3" id="KW-1185">Reference proteome</keyword>